<name>A0A2G8JHC0_STIJA</name>
<evidence type="ECO:0000313" key="3">
    <source>
        <dbReference type="EMBL" id="PIK35108.1"/>
    </source>
</evidence>
<keyword evidence="4" id="KW-1185">Reference proteome</keyword>
<dbReference type="GO" id="GO:0017070">
    <property type="term" value="F:U6 snRNA binding"/>
    <property type="evidence" value="ECO:0007669"/>
    <property type="project" value="TreeGrafter"/>
</dbReference>
<feature type="compositionally biased region" description="Polar residues" evidence="2">
    <location>
        <begin position="132"/>
        <end position="147"/>
    </location>
</feature>
<dbReference type="GO" id="GO:0036002">
    <property type="term" value="F:pre-mRNA binding"/>
    <property type="evidence" value="ECO:0007669"/>
    <property type="project" value="TreeGrafter"/>
</dbReference>
<proteinExistence type="predicted"/>
<comment type="caution">
    <text evidence="3">The sequence shown here is derived from an EMBL/GenBank/DDBJ whole genome shotgun (WGS) entry which is preliminary data.</text>
</comment>
<evidence type="ECO:0000313" key="4">
    <source>
        <dbReference type="Proteomes" id="UP000230750"/>
    </source>
</evidence>
<dbReference type="OrthoDB" id="10259600at2759"/>
<dbReference type="EMBL" id="MRZV01001985">
    <property type="protein sequence ID" value="PIK35108.1"/>
    <property type="molecule type" value="Genomic_DNA"/>
</dbReference>
<gene>
    <name evidence="3" type="ORF">BSL78_28073</name>
</gene>
<feature type="region of interest" description="Disordered" evidence="2">
    <location>
        <begin position="111"/>
        <end position="147"/>
    </location>
</feature>
<dbReference type="PANTHER" id="PTHR14089">
    <property type="entry name" value="PRE-MRNA-SPLICING FACTOR RBM22"/>
    <property type="match status" value="1"/>
</dbReference>
<dbReference type="GO" id="GO:0000974">
    <property type="term" value="C:Prp19 complex"/>
    <property type="evidence" value="ECO:0007669"/>
    <property type="project" value="TreeGrafter"/>
</dbReference>
<dbReference type="GO" id="GO:0071006">
    <property type="term" value="C:U2-type catalytic step 1 spliceosome"/>
    <property type="evidence" value="ECO:0007669"/>
    <property type="project" value="TreeGrafter"/>
</dbReference>
<dbReference type="GO" id="GO:0071007">
    <property type="term" value="C:U2-type catalytic step 2 spliceosome"/>
    <property type="evidence" value="ECO:0007669"/>
    <property type="project" value="TreeGrafter"/>
</dbReference>
<keyword evidence="1" id="KW-0694">RNA-binding</keyword>
<dbReference type="AlphaFoldDB" id="A0A2G8JHC0"/>
<dbReference type="InterPro" id="IPR039171">
    <property type="entry name" value="Cwc2/Slt11"/>
</dbReference>
<feature type="region of interest" description="Disordered" evidence="2">
    <location>
        <begin position="67"/>
        <end position="94"/>
    </location>
</feature>
<organism evidence="3 4">
    <name type="scientific">Stichopus japonicus</name>
    <name type="common">Sea cucumber</name>
    <dbReference type="NCBI Taxonomy" id="307972"/>
    <lineage>
        <taxon>Eukaryota</taxon>
        <taxon>Metazoa</taxon>
        <taxon>Echinodermata</taxon>
        <taxon>Eleutherozoa</taxon>
        <taxon>Echinozoa</taxon>
        <taxon>Holothuroidea</taxon>
        <taxon>Aspidochirotacea</taxon>
        <taxon>Aspidochirotida</taxon>
        <taxon>Stichopodidae</taxon>
        <taxon>Apostichopus</taxon>
    </lineage>
</organism>
<protein>
    <submittedName>
        <fullName evidence="3">Pre-mRNA-splicing factor RBM22</fullName>
    </submittedName>
</protein>
<accession>A0A2G8JHC0</accession>
<reference evidence="3 4" key="1">
    <citation type="journal article" date="2017" name="PLoS Biol.">
        <title>The sea cucumber genome provides insights into morphological evolution and visceral regeneration.</title>
        <authorList>
            <person name="Zhang X."/>
            <person name="Sun L."/>
            <person name="Yuan J."/>
            <person name="Sun Y."/>
            <person name="Gao Y."/>
            <person name="Zhang L."/>
            <person name="Li S."/>
            <person name="Dai H."/>
            <person name="Hamel J.F."/>
            <person name="Liu C."/>
            <person name="Yu Y."/>
            <person name="Liu S."/>
            <person name="Lin W."/>
            <person name="Guo K."/>
            <person name="Jin S."/>
            <person name="Xu P."/>
            <person name="Storey K.B."/>
            <person name="Huan P."/>
            <person name="Zhang T."/>
            <person name="Zhou Y."/>
            <person name="Zhang J."/>
            <person name="Lin C."/>
            <person name="Li X."/>
            <person name="Xing L."/>
            <person name="Huo D."/>
            <person name="Sun M."/>
            <person name="Wang L."/>
            <person name="Mercier A."/>
            <person name="Li F."/>
            <person name="Yang H."/>
            <person name="Xiang J."/>
        </authorList>
    </citation>
    <scope>NUCLEOTIDE SEQUENCE [LARGE SCALE GENOMIC DNA]</scope>
    <source>
        <strain evidence="3">Shaxun</strain>
        <tissue evidence="3">Muscle</tissue>
    </source>
</reference>
<evidence type="ECO:0000256" key="2">
    <source>
        <dbReference type="SAM" id="MobiDB-lite"/>
    </source>
</evidence>
<feature type="non-terminal residue" evidence="3">
    <location>
        <position position="1"/>
    </location>
</feature>
<sequence length="168" mass="18327">LPVQVRDNALKIRDEMPKSDVNKEYYTQNMERDIALTDGTQPGGTVGKAQAPSDLLLKLARTTPYYKRNRPTSVPFGSKESAKGEKNALTGGSLKRNSFISLTPFLAALCPQSKSETPPTQSPSETLPIHSPSETLPTQSPSETLPTQSHMRLAPLNPHLRLAPLNPI</sequence>
<evidence type="ECO:0000256" key="1">
    <source>
        <dbReference type="ARBA" id="ARBA00022884"/>
    </source>
</evidence>
<feature type="compositionally biased region" description="Polar residues" evidence="2">
    <location>
        <begin position="112"/>
        <end position="125"/>
    </location>
</feature>
<dbReference type="Proteomes" id="UP000230750">
    <property type="component" value="Unassembled WGS sequence"/>
</dbReference>
<dbReference type="PANTHER" id="PTHR14089:SF6">
    <property type="entry name" value="PRE-MRNA-SPLICING FACTOR RBM22"/>
    <property type="match status" value="1"/>
</dbReference>
<dbReference type="STRING" id="307972.A0A2G8JHC0"/>